<dbReference type="PANTHER" id="PTHR23522:SF4">
    <property type="entry name" value="NUCLEOSIDE PERMEASE NUPG-RELATED"/>
    <property type="match status" value="1"/>
</dbReference>
<keyword evidence="4 7" id="KW-0812">Transmembrane</keyword>
<evidence type="ECO:0000256" key="4">
    <source>
        <dbReference type="ARBA" id="ARBA00022692"/>
    </source>
</evidence>
<dbReference type="InterPro" id="IPR004740">
    <property type="entry name" value="Nuc_H_symport"/>
</dbReference>
<feature type="transmembrane region" description="Helical" evidence="7">
    <location>
        <begin position="12"/>
        <end position="32"/>
    </location>
</feature>
<feature type="transmembrane region" description="Helical" evidence="7">
    <location>
        <begin position="44"/>
        <end position="62"/>
    </location>
</feature>
<dbReference type="EMBL" id="CP032157">
    <property type="protein sequence ID" value="AXY74843.1"/>
    <property type="molecule type" value="Genomic_DNA"/>
</dbReference>
<feature type="transmembrane region" description="Helical" evidence="7">
    <location>
        <begin position="166"/>
        <end position="186"/>
    </location>
</feature>
<keyword evidence="3" id="KW-1003">Cell membrane</keyword>
<dbReference type="PANTHER" id="PTHR23522">
    <property type="entry name" value="BLL5896 PROTEIN"/>
    <property type="match status" value="1"/>
</dbReference>
<feature type="transmembrane region" description="Helical" evidence="7">
    <location>
        <begin position="131"/>
        <end position="154"/>
    </location>
</feature>
<dbReference type="GO" id="GO:0015212">
    <property type="term" value="F:cytidine transmembrane transporter activity"/>
    <property type="evidence" value="ECO:0007669"/>
    <property type="project" value="TreeGrafter"/>
</dbReference>
<keyword evidence="6 7" id="KW-0472">Membrane</keyword>
<organism evidence="8 9">
    <name type="scientific">Paraflavitalea soli</name>
    <dbReference type="NCBI Taxonomy" id="2315862"/>
    <lineage>
        <taxon>Bacteria</taxon>
        <taxon>Pseudomonadati</taxon>
        <taxon>Bacteroidota</taxon>
        <taxon>Chitinophagia</taxon>
        <taxon>Chitinophagales</taxon>
        <taxon>Chitinophagaceae</taxon>
        <taxon>Paraflavitalea</taxon>
    </lineage>
</organism>
<dbReference type="InterPro" id="IPR036259">
    <property type="entry name" value="MFS_trans_sf"/>
</dbReference>
<dbReference type="Pfam" id="PF03825">
    <property type="entry name" value="Nuc_H_symport"/>
    <property type="match status" value="1"/>
</dbReference>
<evidence type="ECO:0000256" key="6">
    <source>
        <dbReference type="ARBA" id="ARBA00023136"/>
    </source>
</evidence>
<reference evidence="8 9" key="1">
    <citation type="submission" date="2018-09" db="EMBL/GenBank/DDBJ databases">
        <title>Genome sequencing of strain 6GH32-13.</title>
        <authorList>
            <person name="Weon H.-Y."/>
            <person name="Heo J."/>
            <person name="Kwon S.-W."/>
        </authorList>
    </citation>
    <scope>NUCLEOTIDE SEQUENCE [LARGE SCALE GENOMIC DNA]</scope>
    <source>
        <strain evidence="8 9">5GH32-13</strain>
    </source>
</reference>
<dbReference type="GO" id="GO:0005886">
    <property type="term" value="C:plasma membrane"/>
    <property type="evidence" value="ECO:0007669"/>
    <property type="project" value="UniProtKB-SubCell"/>
</dbReference>
<feature type="transmembrane region" description="Helical" evidence="7">
    <location>
        <begin position="381"/>
        <end position="401"/>
    </location>
</feature>
<evidence type="ECO:0000313" key="9">
    <source>
        <dbReference type="Proteomes" id="UP000263900"/>
    </source>
</evidence>
<dbReference type="Gene3D" id="1.20.1250.20">
    <property type="entry name" value="MFS general substrate transporter like domains"/>
    <property type="match status" value="2"/>
</dbReference>
<keyword evidence="5 7" id="KW-1133">Transmembrane helix</keyword>
<feature type="transmembrane region" description="Helical" evidence="7">
    <location>
        <begin position="340"/>
        <end position="361"/>
    </location>
</feature>
<dbReference type="Proteomes" id="UP000263900">
    <property type="component" value="Chromosome"/>
</dbReference>
<evidence type="ECO:0000256" key="2">
    <source>
        <dbReference type="ARBA" id="ARBA00022448"/>
    </source>
</evidence>
<evidence type="ECO:0000256" key="1">
    <source>
        <dbReference type="ARBA" id="ARBA00004651"/>
    </source>
</evidence>
<feature type="transmembrane region" description="Helical" evidence="7">
    <location>
        <begin position="278"/>
        <end position="298"/>
    </location>
</feature>
<comment type="subcellular location">
    <subcellularLocation>
        <location evidence="1">Cell membrane</location>
        <topology evidence="1">Multi-pass membrane protein</topology>
    </subcellularLocation>
</comment>
<feature type="transmembrane region" description="Helical" evidence="7">
    <location>
        <begin position="216"/>
        <end position="234"/>
    </location>
</feature>
<evidence type="ECO:0000313" key="8">
    <source>
        <dbReference type="EMBL" id="AXY74843.1"/>
    </source>
</evidence>
<proteinExistence type="predicted"/>
<dbReference type="RefSeq" id="WP_119050726.1">
    <property type="nucleotide sequence ID" value="NZ_CP032157.1"/>
</dbReference>
<keyword evidence="2" id="KW-0813">Transport</keyword>
<sequence>MKTGLRVQLSVMMFFQFFIWGAWYSMIAVFMSKNGMEKLTHWPFTVNPIAAIVAPFFVGLIADRYFNTEKVLGTLHILGGLFMFFTPSMAGNPVAFILLLLAYNICYMPTMSLANTICFHKMNDQEKQFPGIRVFGTIGWIVAGLIISFVLVKFVTPGLKAEETALPLYMTAVASILLGLYSFTLPTTPPPAAGKKVSARSIIGIDAFKQLGSPSFYIFLLSSFLICIPLSAYYTYTQQFLEQGNFPNISATQTLGQASETLFMLVMPFMFARLGIKWMLVAGMGAWVLRYALFALGAPELTSWMIFAGIALHGICYDFFFVTGQIYVDKKANVEIRGQAQGLIIFVTYGVGMLVGAQIAGMVYNSYLGNAKTLTLGQWQSFWWLPAIFAAGVLLFFIAIFKEKKLPVIGK</sequence>
<evidence type="ECO:0000256" key="7">
    <source>
        <dbReference type="SAM" id="Phobius"/>
    </source>
</evidence>
<dbReference type="OrthoDB" id="9783013at2"/>
<dbReference type="KEGG" id="pseg:D3H65_12990"/>
<feature type="transmembrane region" description="Helical" evidence="7">
    <location>
        <begin position="304"/>
        <end position="328"/>
    </location>
</feature>
<dbReference type="SUPFAM" id="SSF103473">
    <property type="entry name" value="MFS general substrate transporter"/>
    <property type="match status" value="1"/>
</dbReference>
<dbReference type="AlphaFoldDB" id="A0A3B7MNF8"/>
<keyword evidence="9" id="KW-1185">Reference proteome</keyword>
<protein>
    <submittedName>
        <fullName evidence="8">MFS transporter</fullName>
    </submittedName>
</protein>
<gene>
    <name evidence="8" type="ORF">D3H65_12990</name>
</gene>
<name>A0A3B7MNF8_9BACT</name>
<evidence type="ECO:0000256" key="3">
    <source>
        <dbReference type="ARBA" id="ARBA00022475"/>
    </source>
</evidence>
<evidence type="ECO:0000256" key="5">
    <source>
        <dbReference type="ARBA" id="ARBA00022989"/>
    </source>
</evidence>
<accession>A0A3B7MNF8</accession>
<dbReference type="GO" id="GO:0015213">
    <property type="term" value="F:uridine transmembrane transporter activity"/>
    <property type="evidence" value="ECO:0007669"/>
    <property type="project" value="TreeGrafter"/>
</dbReference>